<dbReference type="RefSeq" id="WP_171713737.1">
    <property type="nucleotide sequence ID" value="NZ_JAAVLW010000014.1"/>
</dbReference>
<keyword evidence="2" id="KW-0808">Transferase</keyword>
<protein>
    <submittedName>
        <fullName evidence="2">Glycosyltransferase</fullName>
    </submittedName>
</protein>
<sequence>MRVFQNNGLSRGFRVHRRQLPYRSFAAGRAQFLDTRFTASHILLPVLTDSPDAFYTNGDDESLQVLWAKENGLRTRNLEQILLAQIEQHRTEVFYNLDPIRYGSEFVAKLPGCVKKSIGWRAAPSGSADLTKYDLIVCNFPSILERWRQKGCRVAYFFPAHDPVMDTYAAGRSDELNLIFIGGFSRHHVKRSQALRAAASTPGIRARFYLEDSRLTRLANFLPPVPALRSYRHPDEIRKNRADPLYGRDAYAAIAKSSIVFNGAVDMAGEDRGNMRCFEATGCGAVLLTDAGRYPEGFVDGETMLEYSSPEQIPELIQRLMRDETLARSIARAGCVMVRERYSKQLQWTKFQELI</sequence>
<dbReference type="AlphaFoldDB" id="A0A7Y4HAI4"/>
<organism evidence="2 3">
    <name type="scientific">Bradyrhizobium archetypum</name>
    <dbReference type="NCBI Taxonomy" id="2721160"/>
    <lineage>
        <taxon>Bacteria</taxon>
        <taxon>Pseudomonadati</taxon>
        <taxon>Pseudomonadota</taxon>
        <taxon>Alphaproteobacteria</taxon>
        <taxon>Hyphomicrobiales</taxon>
        <taxon>Nitrobacteraceae</taxon>
        <taxon>Bradyrhizobium</taxon>
    </lineage>
</organism>
<feature type="domain" description="Spore protein YkvP/CgeB glycosyl transferase-like" evidence="1">
    <location>
        <begin position="192"/>
        <end position="345"/>
    </location>
</feature>
<dbReference type="EMBL" id="JAAVLW010000014">
    <property type="protein sequence ID" value="NOJ50688.1"/>
    <property type="molecule type" value="Genomic_DNA"/>
</dbReference>
<evidence type="ECO:0000259" key="1">
    <source>
        <dbReference type="Pfam" id="PF13524"/>
    </source>
</evidence>
<dbReference type="GO" id="GO:0016740">
    <property type="term" value="F:transferase activity"/>
    <property type="evidence" value="ECO:0007669"/>
    <property type="project" value="UniProtKB-KW"/>
</dbReference>
<comment type="caution">
    <text evidence="2">The sequence shown here is derived from an EMBL/GenBank/DDBJ whole genome shotgun (WGS) entry which is preliminary data.</text>
</comment>
<gene>
    <name evidence="2" type="ORF">HCN50_31400</name>
</gene>
<dbReference type="Gene3D" id="3.40.50.2000">
    <property type="entry name" value="Glycogen Phosphorylase B"/>
    <property type="match status" value="1"/>
</dbReference>
<name>A0A7Y4HAI4_9BRAD</name>
<keyword evidence="3" id="KW-1185">Reference proteome</keyword>
<dbReference type="Pfam" id="PF13524">
    <property type="entry name" value="Glyco_trans_1_2"/>
    <property type="match status" value="1"/>
</dbReference>
<evidence type="ECO:0000313" key="2">
    <source>
        <dbReference type="EMBL" id="NOJ50688.1"/>
    </source>
</evidence>
<reference evidence="2 3" key="1">
    <citation type="submission" date="2020-03" db="EMBL/GenBank/DDBJ databases">
        <title>Bradyrhizobium diversity isolated from nodules of Muelleranthus trifoliolatus.</title>
        <authorList>
            <person name="Klepa M."/>
            <person name="Helene L."/>
            <person name="Hungria M."/>
        </authorList>
    </citation>
    <scope>NUCLEOTIDE SEQUENCE [LARGE SCALE GENOMIC DNA]</scope>
    <source>
        <strain evidence="2 3">WSM 1744</strain>
    </source>
</reference>
<evidence type="ECO:0000313" key="3">
    <source>
        <dbReference type="Proteomes" id="UP000528734"/>
    </source>
</evidence>
<dbReference type="InterPro" id="IPR055259">
    <property type="entry name" value="YkvP/CgeB_Glyco_trans-like"/>
</dbReference>
<dbReference type="Proteomes" id="UP000528734">
    <property type="component" value="Unassembled WGS sequence"/>
</dbReference>
<accession>A0A7Y4HAI4</accession>
<proteinExistence type="predicted"/>